<proteinExistence type="inferred from homology"/>
<evidence type="ECO:0000256" key="10">
    <source>
        <dbReference type="ARBA" id="ARBA00049187"/>
    </source>
</evidence>
<feature type="binding site" evidence="12">
    <location>
        <begin position="188"/>
        <end position="195"/>
    </location>
    <ligand>
        <name>NAD(+)</name>
        <dbReference type="ChEBI" id="CHEBI:57540"/>
    </ligand>
</feature>
<dbReference type="PANTHER" id="PTHR22912:SF160">
    <property type="entry name" value="DIHYDROLIPOYL DEHYDROGENASE"/>
    <property type="match status" value="1"/>
</dbReference>
<keyword evidence="8" id="KW-1015">Disulfide bond</keyword>
<gene>
    <name evidence="17" type="primary">lpdA_2</name>
    <name evidence="17" type="ORF">ERS370000_05237</name>
</gene>
<organism evidence="17 18">
    <name type="scientific">Achromobacter aegrifaciens</name>
    <dbReference type="NCBI Taxonomy" id="1287736"/>
    <lineage>
        <taxon>Bacteria</taxon>
        <taxon>Pseudomonadati</taxon>
        <taxon>Pseudomonadota</taxon>
        <taxon>Betaproteobacteria</taxon>
        <taxon>Burkholderiales</taxon>
        <taxon>Alcaligenaceae</taxon>
        <taxon>Achromobacter</taxon>
    </lineage>
</organism>
<comment type="similarity">
    <text evidence="1 14">Belongs to the class-I pyridine nucleotide-disulfide oxidoreductase family.</text>
</comment>
<dbReference type="Pfam" id="PF07992">
    <property type="entry name" value="Pyr_redox_2"/>
    <property type="match status" value="1"/>
</dbReference>
<evidence type="ECO:0000256" key="12">
    <source>
        <dbReference type="PIRSR" id="PIRSR000350-3"/>
    </source>
</evidence>
<dbReference type="InterPro" id="IPR023753">
    <property type="entry name" value="FAD/NAD-binding_dom"/>
</dbReference>
<reference evidence="17 18" key="1">
    <citation type="submission" date="2015-09" db="EMBL/GenBank/DDBJ databases">
        <authorList>
            <consortium name="Pathogen Informatics"/>
        </authorList>
    </citation>
    <scope>NUCLEOTIDE SEQUENCE [LARGE SCALE GENOMIC DNA]</scope>
    <source>
        <strain evidence="17 18">2789STDY5608625</strain>
    </source>
</reference>
<feature type="disulfide bond" description="Redox-active" evidence="13">
    <location>
        <begin position="55"/>
        <end position="60"/>
    </location>
</feature>
<sequence>MQTEKKDRPPTGGSIDTELLVLGGGPGGYTAAFRAADLGLSVTLVEDRPGLGGVCLNVGCIPSKALLHAARALEETRGLHELGIEFGEPRIRLDKLRQWKEALVAKLNGGLAGLARRRKVRVVHGRGQFAGPNTLEVAGGPSVHFRQAIIAVGSLPVRLPDWPEDPRIMDSSDALALADVPRRLLVVGGGIIGMELATVYAALGVRVTVVELTDGLLPGCDRDLVQPLAQRVAGRYEAILTGTRVVSASAREDGVHVVFSGPQDAGPQVYDAVLVAAGRRPNGARIGADRAGVHVDERGFIPVDERQRTNVSHILAIGDVVGEPMLAHKAAYEGKIAAEIAAGKNAANDAKVIPAVAYTDPEVAWVGLTETAARRNGVAFESASFPWAASGRALSLGRGEGLTKILVDPQTRALLGVGMVGPQAGDLIAEAALAIEMGAEPGDIALTIHPHPTLSETLAFAAEAYEGTLTELFLSGKKS</sequence>
<feature type="active site" description="Proton acceptor" evidence="11">
    <location>
        <position position="451"/>
    </location>
</feature>
<feature type="binding site" evidence="12">
    <location>
        <position position="211"/>
    </location>
    <ligand>
        <name>NAD(+)</name>
        <dbReference type="ChEBI" id="CHEBI:57540"/>
    </ligand>
</feature>
<accession>A0AAD2J4B3</accession>
<evidence type="ECO:0000256" key="13">
    <source>
        <dbReference type="PIRSR" id="PIRSR000350-4"/>
    </source>
</evidence>
<dbReference type="AlphaFoldDB" id="A0AAD2J4B3"/>
<dbReference type="EC" id="1.8.1.4" evidence="2 14"/>
<feature type="binding site" evidence="12">
    <location>
        <begin position="325"/>
        <end position="328"/>
    </location>
    <ligand>
        <name>FAD</name>
        <dbReference type="ChEBI" id="CHEBI:57692"/>
    </ligand>
</feature>
<evidence type="ECO:0000313" key="17">
    <source>
        <dbReference type="EMBL" id="CUJ68270.1"/>
    </source>
</evidence>
<dbReference type="FunFam" id="3.30.390.30:FF:000001">
    <property type="entry name" value="Dihydrolipoyl dehydrogenase"/>
    <property type="match status" value="1"/>
</dbReference>
<evidence type="ECO:0000256" key="9">
    <source>
        <dbReference type="ARBA" id="ARBA00023284"/>
    </source>
</evidence>
<evidence type="ECO:0000256" key="11">
    <source>
        <dbReference type="PIRSR" id="PIRSR000350-2"/>
    </source>
</evidence>
<evidence type="ECO:0000256" key="4">
    <source>
        <dbReference type="ARBA" id="ARBA00022630"/>
    </source>
</evidence>
<feature type="domain" description="Pyridine nucleotide-disulphide oxidoreductase dimerisation" evidence="15">
    <location>
        <begin position="353"/>
        <end position="459"/>
    </location>
</feature>
<keyword evidence="6 14" id="KW-0560">Oxidoreductase</keyword>
<dbReference type="Gene3D" id="3.50.50.60">
    <property type="entry name" value="FAD/NAD(P)-binding domain"/>
    <property type="match status" value="2"/>
</dbReference>
<keyword evidence="7 12" id="KW-0520">NAD</keyword>
<dbReference type="InterPro" id="IPR001100">
    <property type="entry name" value="Pyr_nuc-diS_OxRdtase"/>
</dbReference>
<evidence type="ECO:0000259" key="16">
    <source>
        <dbReference type="Pfam" id="PF07992"/>
    </source>
</evidence>
<keyword evidence="9 14" id="KW-0676">Redox-active center</keyword>
<dbReference type="InterPro" id="IPR006258">
    <property type="entry name" value="Lipoamide_DH"/>
</dbReference>
<feature type="binding site" evidence="12">
    <location>
        <position position="319"/>
    </location>
    <ligand>
        <name>FAD</name>
        <dbReference type="ChEBI" id="CHEBI:57692"/>
    </ligand>
</feature>
<dbReference type="PIRSF" id="PIRSF000350">
    <property type="entry name" value="Mercury_reductase_MerA"/>
    <property type="match status" value="1"/>
</dbReference>
<feature type="binding site" evidence="12">
    <location>
        <position position="278"/>
    </location>
    <ligand>
        <name>NAD(+)</name>
        <dbReference type="ChEBI" id="CHEBI:57540"/>
    </ligand>
</feature>
<evidence type="ECO:0000313" key="18">
    <source>
        <dbReference type="Proteomes" id="UP000044098"/>
    </source>
</evidence>
<comment type="caution">
    <text evidence="17">The sequence shown here is derived from an EMBL/GenBank/DDBJ whole genome shotgun (WGS) entry which is preliminary data.</text>
</comment>
<evidence type="ECO:0000256" key="14">
    <source>
        <dbReference type="RuleBase" id="RU003692"/>
    </source>
</evidence>
<dbReference type="SUPFAM" id="SSF51905">
    <property type="entry name" value="FAD/NAD(P)-binding domain"/>
    <property type="match status" value="1"/>
</dbReference>
<evidence type="ECO:0000256" key="6">
    <source>
        <dbReference type="ARBA" id="ARBA00023002"/>
    </source>
</evidence>
<dbReference type="Proteomes" id="UP000044098">
    <property type="component" value="Unassembled WGS sequence"/>
</dbReference>
<dbReference type="GO" id="GO:0050660">
    <property type="term" value="F:flavin adenine dinucleotide binding"/>
    <property type="evidence" value="ECO:0007669"/>
    <property type="project" value="InterPro"/>
</dbReference>
<protein>
    <recommendedName>
        <fullName evidence="3 14">Dihydrolipoyl dehydrogenase</fullName>
        <ecNumber evidence="2 14">1.8.1.4</ecNumber>
    </recommendedName>
</protein>
<feature type="domain" description="FAD/NAD(P)-binding" evidence="16">
    <location>
        <begin position="18"/>
        <end position="334"/>
    </location>
</feature>
<dbReference type="InterPro" id="IPR016156">
    <property type="entry name" value="FAD/NAD-linked_Rdtase_dimer_sf"/>
</dbReference>
<dbReference type="PRINTS" id="PR00368">
    <property type="entry name" value="FADPNR"/>
</dbReference>
<evidence type="ECO:0000256" key="7">
    <source>
        <dbReference type="ARBA" id="ARBA00023027"/>
    </source>
</evidence>
<keyword evidence="12" id="KW-0547">Nucleotide-binding</keyword>
<feature type="binding site" evidence="12">
    <location>
        <position position="127"/>
    </location>
    <ligand>
        <name>FAD</name>
        <dbReference type="ChEBI" id="CHEBI:57692"/>
    </ligand>
</feature>
<evidence type="ECO:0000256" key="1">
    <source>
        <dbReference type="ARBA" id="ARBA00007532"/>
    </source>
</evidence>
<dbReference type="PROSITE" id="PS00076">
    <property type="entry name" value="PYRIDINE_REDOX_1"/>
    <property type="match status" value="1"/>
</dbReference>
<evidence type="ECO:0000259" key="15">
    <source>
        <dbReference type="Pfam" id="PF02852"/>
    </source>
</evidence>
<keyword evidence="4 14" id="KW-0285">Flavoprotein</keyword>
<dbReference type="Pfam" id="PF02852">
    <property type="entry name" value="Pyr_redox_dim"/>
    <property type="match status" value="1"/>
</dbReference>
<dbReference type="InterPro" id="IPR050151">
    <property type="entry name" value="Class-I_Pyr_Nuc-Dis_Oxidored"/>
</dbReference>
<dbReference type="PRINTS" id="PR00411">
    <property type="entry name" value="PNDRDTASEI"/>
</dbReference>
<dbReference type="Gene3D" id="3.30.390.30">
    <property type="match status" value="1"/>
</dbReference>
<evidence type="ECO:0000256" key="2">
    <source>
        <dbReference type="ARBA" id="ARBA00012608"/>
    </source>
</evidence>
<comment type="cofactor">
    <cofactor evidence="12 14">
        <name>FAD</name>
        <dbReference type="ChEBI" id="CHEBI:57692"/>
    </cofactor>
    <text evidence="12 14">Binds 1 FAD per subunit.</text>
</comment>
<name>A0AAD2J4B3_ACHAE</name>
<dbReference type="InterPro" id="IPR036188">
    <property type="entry name" value="FAD/NAD-bd_sf"/>
</dbReference>
<dbReference type="EMBL" id="CYTK01000011">
    <property type="protein sequence ID" value="CUJ68270.1"/>
    <property type="molecule type" value="Genomic_DNA"/>
</dbReference>
<feature type="binding site" evidence="12">
    <location>
        <position position="64"/>
    </location>
    <ligand>
        <name>FAD</name>
        <dbReference type="ChEBI" id="CHEBI:57692"/>
    </ligand>
</feature>
<comment type="catalytic activity">
    <reaction evidence="10 14">
        <text>N(6)-[(R)-dihydrolipoyl]-L-lysyl-[protein] + NAD(+) = N(6)-[(R)-lipoyl]-L-lysyl-[protein] + NADH + H(+)</text>
        <dbReference type="Rhea" id="RHEA:15045"/>
        <dbReference type="Rhea" id="RHEA-COMP:10474"/>
        <dbReference type="Rhea" id="RHEA-COMP:10475"/>
        <dbReference type="ChEBI" id="CHEBI:15378"/>
        <dbReference type="ChEBI" id="CHEBI:57540"/>
        <dbReference type="ChEBI" id="CHEBI:57945"/>
        <dbReference type="ChEBI" id="CHEBI:83099"/>
        <dbReference type="ChEBI" id="CHEBI:83100"/>
        <dbReference type="EC" id="1.8.1.4"/>
    </reaction>
</comment>
<comment type="miscellaneous">
    <text evidence="14">The active site is a redox-active disulfide bond.</text>
</comment>
<dbReference type="PANTHER" id="PTHR22912">
    <property type="entry name" value="DISULFIDE OXIDOREDUCTASE"/>
    <property type="match status" value="1"/>
</dbReference>
<dbReference type="SUPFAM" id="SSF55424">
    <property type="entry name" value="FAD/NAD-linked reductases, dimerisation (C-terminal) domain"/>
    <property type="match status" value="1"/>
</dbReference>
<dbReference type="InterPro" id="IPR004099">
    <property type="entry name" value="Pyr_nucl-diS_OxRdtase_dimer"/>
</dbReference>
<dbReference type="RefSeq" id="WP_054457844.1">
    <property type="nucleotide sequence ID" value="NZ_CYTK01000011.1"/>
</dbReference>
<dbReference type="GO" id="GO:0004148">
    <property type="term" value="F:dihydrolipoyl dehydrogenase (NADH) activity"/>
    <property type="evidence" value="ECO:0007669"/>
    <property type="project" value="UniProtKB-EC"/>
</dbReference>
<dbReference type="InterPro" id="IPR012999">
    <property type="entry name" value="Pyr_OxRdtase_I_AS"/>
</dbReference>
<dbReference type="GO" id="GO:0006103">
    <property type="term" value="P:2-oxoglutarate metabolic process"/>
    <property type="evidence" value="ECO:0007669"/>
    <property type="project" value="TreeGrafter"/>
</dbReference>
<evidence type="ECO:0000256" key="3">
    <source>
        <dbReference type="ARBA" id="ARBA00016961"/>
    </source>
</evidence>
<evidence type="ECO:0000256" key="5">
    <source>
        <dbReference type="ARBA" id="ARBA00022827"/>
    </source>
</evidence>
<evidence type="ECO:0000256" key="8">
    <source>
        <dbReference type="ARBA" id="ARBA00023157"/>
    </source>
</evidence>
<dbReference type="NCBIfam" id="TIGR01350">
    <property type="entry name" value="lipoamide_DH"/>
    <property type="match status" value="1"/>
</dbReference>
<keyword evidence="5 12" id="KW-0274">FAD</keyword>